<name>A0ABT0AFP8_9SPHN</name>
<dbReference type="RefSeq" id="WP_243801608.1">
    <property type="nucleotide sequence ID" value="NZ_JALHAT010000030.1"/>
</dbReference>
<dbReference type="Gene3D" id="3.10.310.10">
    <property type="entry name" value="Diaminopimelate Epimerase, Chain A, domain 1"/>
    <property type="match status" value="2"/>
</dbReference>
<dbReference type="InterPro" id="IPR003719">
    <property type="entry name" value="Phenazine_PhzF-like"/>
</dbReference>
<dbReference type="EMBL" id="JALHAT010000030">
    <property type="protein sequence ID" value="MCJ1962012.1"/>
    <property type="molecule type" value="Genomic_DNA"/>
</dbReference>
<evidence type="ECO:0000313" key="3">
    <source>
        <dbReference type="Proteomes" id="UP001162802"/>
    </source>
</evidence>
<dbReference type="Proteomes" id="UP001162802">
    <property type="component" value="Unassembled WGS sequence"/>
</dbReference>
<keyword evidence="3" id="KW-1185">Reference proteome</keyword>
<organism evidence="2 3">
    <name type="scientific">Novosphingobium mangrovi</name>
    <name type="common">ex Hu et al. 2023</name>
    <dbReference type="NCBI Taxonomy" id="2930094"/>
    <lineage>
        <taxon>Bacteria</taxon>
        <taxon>Pseudomonadati</taxon>
        <taxon>Pseudomonadota</taxon>
        <taxon>Alphaproteobacteria</taxon>
        <taxon>Sphingomonadales</taxon>
        <taxon>Sphingomonadaceae</taxon>
        <taxon>Novosphingobium</taxon>
    </lineage>
</organism>
<evidence type="ECO:0000256" key="1">
    <source>
        <dbReference type="ARBA" id="ARBA00008270"/>
    </source>
</evidence>
<dbReference type="PANTHER" id="PTHR13774:SF32">
    <property type="entry name" value="ANTISENSE-ENHANCING SEQUENCE 1"/>
    <property type="match status" value="1"/>
</dbReference>
<dbReference type="PANTHER" id="PTHR13774">
    <property type="entry name" value="PHENAZINE BIOSYNTHESIS PROTEIN"/>
    <property type="match status" value="1"/>
</dbReference>
<accession>A0ABT0AFP8</accession>
<reference evidence="2" key="1">
    <citation type="submission" date="2022-03" db="EMBL/GenBank/DDBJ databases">
        <title>Identification of a novel bacterium isolated from mangrove sediments.</title>
        <authorList>
            <person name="Pan X."/>
        </authorList>
    </citation>
    <scope>NUCLEOTIDE SEQUENCE</scope>
    <source>
        <strain evidence="2">B2637</strain>
    </source>
</reference>
<sequence length="293" mass="30610">MPLPRAYTVVDVFSQVPFYGNPVAVVLDAQGLSEAEMQTIARWTNLSETTFVLPPSDPRADYRLRIFTPASELPFAGHPTLGSAHAMIAAGRVTPGPEGLVQECARGLVPIRIEEAEGARRLVFTLPEAQVTPLGDAVVADLEAYLGAPIDRALEPVRVDVGAVWVVARLPSAQDVLALAPDLTRGAAFERRVKATGTSVYAPHADGGPADIEVRSFCPADGIPEDPVCGSGNGAVAVVRKRAGELGPDVARYSASQGSRIGRAGRIALRVAADGTVEVGGHCVTCASGHLHA</sequence>
<comment type="similarity">
    <text evidence="1">Belongs to the PhzF family.</text>
</comment>
<protein>
    <submittedName>
        <fullName evidence="2">PhzF family phenazine biosynthesis protein</fullName>
    </submittedName>
</protein>
<dbReference type="Pfam" id="PF02567">
    <property type="entry name" value="PhzC-PhzF"/>
    <property type="match status" value="1"/>
</dbReference>
<comment type="caution">
    <text evidence="2">The sequence shown here is derived from an EMBL/GenBank/DDBJ whole genome shotgun (WGS) entry which is preliminary data.</text>
</comment>
<dbReference type="NCBIfam" id="TIGR00654">
    <property type="entry name" value="PhzF_family"/>
    <property type="match status" value="1"/>
</dbReference>
<proteinExistence type="inferred from homology"/>
<evidence type="ECO:0000313" key="2">
    <source>
        <dbReference type="EMBL" id="MCJ1962012.1"/>
    </source>
</evidence>
<dbReference type="SUPFAM" id="SSF54506">
    <property type="entry name" value="Diaminopimelate epimerase-like"/>
    <property type="match status" value="1"/>
</dbReference>
<dbReference type="PIRSF" id="PIRSF016184">
    <property type="entry name" value="PhzC_PhzF"/>
    <property type="match status" value="1"/>
</dbReference>
<gene>
    <name evidence="2" type="ORF">MTR65_15055</name>
</gene>